<feature type="region of interest" description="Disordered" evidence="1">
    <location>
        <begin position="57"/>
        <end position="107"/>
    </location>
</feature>
<comment type="caution">
    <text evidence="2">The sequence shown here is derived from an EMBL/GenBank/DDBJ whole genome shotgun (WGS) entry which is preliminary data.</text>
</comment>
<keyword evidence="3" id="KW-1185">Reference proteome</keyword>
<evidence type="ECO:0000313" key="2">
    <source>
        <dbReference type="EMBL" id="PFX24884.1"/>
    </source>
</evidence>
<dbReference type="AlphaFoldDB" id="A0A2B4S2F6"/>
<feature type="region of interest" description="Disordered" evidence="1">
    <location>
        <begin position="500"/>
        <end position="523"/>
    </location>
</feature>
<dbReference type="EMBL" id="LSMT01000165">
    <property type="protein sequence ID" value="PFX24884.1"/>
    <property type="molecule type" value="Genomic_DNA"/>
</dbReference>
<protein>
    <submittedName>
        <fullName evidence="2">Uncharacterized protein</fullName>
    </submittedName>
</protein>
<feature type="compositionally biased region" description="Basic and acidic residues" evidence="1">
    <location>
        <begin position="501"/>
        <end position="523"/>
    </location>
</feature>
<sequence>MSGLEKKNGPSEKENPGNPLPSSIASVFQGPEFVYMMSKALLPTIVDSVKHSLHSTACSESHGSSQAERFPGLSSGSTIGTSLPSKTSGSTKGMLSPSGAAGSSNGISSELPAKIARITIDYTTNGSAVTHSIDEQEYDPSEDDDNLELSSQRCQASEELSALLNTLSRRLFDPRDDNGAIKQSMAQKIAESGLSYSHLRVIFKVQNKGAACNPQHASFPEHSKKTLCRSSKAYSRCHCKPLSGNTSERRIVPSVPLSVSYNFMLFHFTTFKLQKLCCASGGALLICVFKEGNVSLRPLKEPDNHNPTEEILEQNSTLGFSGVKEPLSKNPAAKRSCTIQSTSTKIFGAKSSSRTRYTSAAVRKGVHLYSEMDVETSSGSEKERRKCCNDKAKELCENSRYDGLRGKVSHQKLHEEWKLHKATKMFHEEKETRKTIEEIIERYPDLDQYLGWKNKMKSETLVRNVTCVELAVQQLTRSRDKVEELSVRFKNTENVTQLGRHVLEEERKETLHGERERRRDEEE</sequence>
<evidence type="ECO:0000256" key="1">
    <source>
        <dbReference type="SAM" id="MobiDB-lite"/>
    </source>
</evidence>
<feature type="region of interest" description="Disordered" evidence="1">
    <location>
        <begin position="1"/>
        <end position="24"/>
    </location>
</feature>
<feature type="compositionally biased region" description="Low complexity" evidence="1">
    <location>
        <begin position="96"/>
        <end position="107"/>
    </location>
</feature>
<feature type="compositionally biased region" description="Low complexity" evidence="1">
    <location>
        <begin position="71"/>
        <end position="85"/>
    </location>
</feature>
<evidence type="ECO:0000313" key="3">
    <source>
        <dbReference type="Proteomes" id="UP000225706"/>
    </source>
</evidence>
<organism evidence="2 3">
    <name type="scientific">Stylophora pistillata</name>
    <name type="common">Smooth cauliflower coral</name>
    <dbReference type="NCBI Taxonomy" id="50429"/>
    <lineage>
        <taxon>Eukaryota</taxon>
        <taxon>Metazoa</taxon>
        <taxon>Cnidaria</taxon>
        <taxon>Anthozoa</taxon>
        <taxon>Hexacorallia</taxon>
        <taxon>Scleractinia</taxon>
        <taxon>Astrocoeniina</taxon>
        <taxon>Pocilloporidae</taxon>
        <taxon>Stylophora</taxon>
    </lineage>
</organism>
<accession>A0A2B4S2F6</accession>
<proteinExistence type="predicted"/>
<feature type="compositionally biased region" description="Polar residues" evidence="1">
    <location>
        <begin position="57"/>
        <end position="67"/>
    </location>
</feature>
<reference evidence="3" key="1">
    <citation type="journal article" date="2017" name="bioRxiv">
        <title>Comparative analysis of the genomes of Stylophora pistillata and Acropora digitifera provides evidence for extensive differences between species of corals.</title>
        <authorList>
            <person name="Voolstra C.R."/>
            <person name="Li Y."/>
            <person name="Liew Y.J."/>
            <person name="Baumgarten S."/>
            <person name="Zoccola D."/>
            <person name="Flot J.-F."/>
            <person name="Tambutte S."/>
            <person name="Allemand D."/>
            <person name="Aranda M."/>
        </authorList>
    </citation>
    <scope>NUCLEOTIDE SEQUENCE [LARGE SCALE GENOMIC DNA]</scope>
</reference>
<dbReference type="Proteomes" id="UP000225706">
    <property type="component" value="Unassembled WGS sequence"/>
</dbReference>
<gene>
    <name evidence="2" type="ORF">AWC38_SpisGene10527</name>
</gene>
<feature type="compositionally biased region" description="Basic and acidic residues" evidence="1">
    <location>
        <begin position="1"/>
        <end position="15"/>
    </location>
</feature>
<name>A0A2B4S2F6_STYPI</name>